<name>A0A0U1XFA3_9METZ</name>
<evidence type="ECO:0000256" key="11">
    <source>
        <dbReference type="RuleBase" id="RU004450"/>
    </source>
</evidence>
<evidence type="ECO:0000256" key="9">
    <source>
        <dbReference type="ARBA" id="ARBA00023136"/>
    </source>
</evidence>
<keyword evidence="3" id="KW-0813">Transport</keyword>
<dbReference type="InterPro" id="IPR023011">
    <property type="entry name" value="ATP_synth_F0_asu_AS"/>
</dbReference>
<comment type="similarity">
    <text evidence="2">Belongs to the ATPase A chain family.</text>
</comment>
<reference evidence="13" key="1">
    <citation type="journal article" date="2014" name="Mitochondrial DNA">
        <title>The complete mitochondrial genome of the deep-sea sponge Poecillastra laminaris (Astrophorida, Vulcanellidae).</title>
        <authorList>
            <person name="Zeng C."/>
            <person name="Thomas L.J."/>
            <person name="Kelly M."/>
            <person name="Gardner J.P."/>
        </authorList>
    </citation>
    <scope>NUCLEOTIDE SEQUENCE</scope>
</reference>
<evidence type="ECO:0000256" key="12">
    <source>
        <dbReference type="SAM" id="Phobius"/>
    </source>
</evidence>
<accession>A0A0U1XFA3</accession>
<dbReference type="InterPro" id="IPR000568">
    <property type="entry name" value="ATP_synth_F0_asu"/>
</dbReference>
<dbReference type="AlphaFoldDB" id="A0A0U1XFA3"/>
<dbReference type="PROSITE" id="PS00449">
    <property type="entry name" value="ATPASE_A"/>
    <property type="match status" value="1"/>
</dbReference>
<evidence type="ECO:0000256" key="6">
    <source>
        <dbReference type="ARBA" id="ARBA00022781"/>
    </source>
</evidence>
<geneLocation type="mitochondrion" evidence="13"/>
<evidence type="ECO:0000256" key="5">
    <source>
        <dbReference type="ARBA" id="ARBA00022692"/>
    </source>
</evidence>
<evidence type="ECO:0000256" key="7">
    <source>
        <dbReference type="ARBA" id="ARBA00022989"/>
    </source>
</evidence>
<dbReference type="SUPFAM" id="SSF81336">
    <property type="entry name" value="F1F0 ATP synthase subunit A"/>
    <property type="match status" value="1"/>
</dbReference>
<evidence type="ECO:0000256" key="1">
    <source>
        <dbReference type="ARBA" id="ARBA00004141"/>
    </source>
</evidence>
<protein>
    <recommendedName>
        <fullName evidence="11">ATP synthase subunit a</fullName>
    </recommendedName>
</protein>
<dbReference type="CDD" id="cd00310">
    <property type="entry name" value="ATP-synt_Fo_a_6"/>
    <property type="match status" value="1"/>
</dbReference>
<dbReference type="EMBL" id="KM362735">
    <property type="protein sequence ID" value="AIT59106.1"/>
    <property type="molecule type" value="Genomic_DNA"/>
</dbReference>
<comment type="subcellular location">
    <subcellularLocation>
        <location evidence="1">Membrane</location>
        <topology evidence="1">Multi-pass membrane protein</topology>
    </subcellularLocation>
    <subcellularLocation>
        <location evidence="11">Mitochondrion inner membrane</location>
        <topology evidence="11">Multi-pass membrane protein</topology>
    </subcellularLocation>
</comment>
<feature type="transmembrane region" description="Helical" evidence="12">
    <location>
        <begin position="208"/>
        <end position="237"/>
    </location>
</feature>
<dbReference type="Pfam" id="PF00119">
    <property type="entry name" value="ATP-synt_A"/>
    <property type="match status" value="1"/>
</dbReference>
<dbReference type="NCBIfam" id="TIGR01131">
    <property type="entry name" value="ATP_synt_6_or_A"/>
    <property type="match status" value="1"/>
</dbReference>
<feature type="transmembrane region" description="Helical" evidence="12">
    <location>
        <begin position="112"/>
        <end position="134"/>
    </location>
</feature>
<sequence length="244" mass="27226">MFAAYFDQFNVIKLITIQVFLGDWSVTFTNSSMMMVLAVIISWSFLEWNKLIPNRWQFLIEFIYINIHSVVKDNLGKLGQKFFPFVLCLFLFIATLNILGLFPYVFVPTAQIVITLGISVSIIIAVTLLGLLTFRLNFLSILMPGGVPLVLAPFLVVIETVSYLIRAISLGVRLAANISAGHLLFAILSGFAFNMLSSGMIILSIVPMLIMVFITLLEIMVAIIQAYVFCLLTTIYLGDTIALH</sequence>
<evidence type="ECO:0000256" key="2">
    <source>
        <dbReference type="ARBA" id="ARBA00006810"/>
    </source>
</evidence>
<dbReference type="InterPro" id="IPR045083">
    <property type="entry name" value="ATP_synth_F0_asu_bact/mt"/>
</dbReference>
<dbReference type="PANTHER" id="PTHR11410">
    <property type="entry name" value="ATP SYNTHASE SUBUNIT A"/>
    <property type="match status" value="1"/>
</dbReference>
<evidence type="ECO:0000256" key="8">
    <source>
        <dbReference type="ARBA" id="ARBA00023065"/>
    </source>
</evidence>
<dbReference type="GO" id="GO:0045259">
    <property type="term" value="C:proton-transporting ATP synthase complex"/>
    <property type="evidence" value="ECO:0007669"/>
    <property type="project" value="UniProtKB-KW"/>
</dbReference>
<feature type="transmembrane region" description="Helical" evidence="12">
    <location>
        <begin position="28"/>
        <end position="46"/>
    </location>
</feature>
<keyword evidence="6" id="KW-0375">Hydrogen ion transport</keyword>
<dbReference type="GO" id="GO:0046933">
    <property type="term" value="F:proton-transporting ATP synthase activity, rotational mechanism"/>
    <property type="evidence" value="ECO:0007669"/>
    <property type="project" value="TreeGrafter"/>
</dbReference>
<proteinExistence type="inferred from homology"/>
<evidence type="ECO:0000256" key="10">
    <source>
        <dbReference type="ARBA" id="ARBA00023310"/>
    </source>
</evidence>
<organism evidence="13">
    <name type="scientific">Poecillastra laminaris</name>
    <dbReference type="NCBI Taxonomy" id="1336882"/>
    <lineage>
        <taxon>Eukaryota</taxon>
        <taxon>Metazoa</taxon>
        <taxon>Porifera</taxon>
        <taxon>Demospongiae</taxon>
        <taxon>Heteroscleromorpha</taxon>
        <taxon>Tetractinellida</taxon>
        <taxon>Astrophorina</taxon>
        <taxon>Vulcanellidae</taxon>
        <taxon>Poecillastra</taxon>
    </lineage>
</organism>
<keyword evidence="13" id="KW-0496">Mitochondrion</keyword>
<dbReference type="PRINTS" id="PR00123">
    <property type="entry name" value="ATPASEA"/>
</dbReference>
<keyword evidence="4" id="KW-0138">CF(0)</keyword>
<evidence type="ECO:0000313" key="13">
    <source>
        <dbReference type="EMBL" id="AIT59106.1"/>
    </source>
</evidence>
<dbReference type="NCBIfam" id="NF004482">
    <property type="entry name" value="PRK05815.2-4"/>
    <property type="match status" value="1"/>
</dbReference>
<dbReference type="HAMAP" id="MF_01393">
    <property type="entry name" value="ATP_synth_a_bact"/>
    <property type="match status" value="1"/>
</dbReference>
<feature type="transmembrane region" description="Helical" evidence="12">
    <location>
        <begin position="82"/>
        <end position="106"/>
    </location>
</feature>
<feature type="transmembrane region" description="Helical" evidence="12">
    <location>
        <begin position="146"/>
        <end position="168"/>
    </location>
</feature>
<dbReference type="InterPro" id="IPR035908">
    <property type="entry name" value="F0_ATP_A_sf"/>
</dbReference>
<dbReference type="GO" id="GO:0005743">
    <property type="term" value="C:mitochondrial inner membrane"/>
    <property type="evidence" value="ECO:0007669"/>
    <property type="project" value="UniProtKB-SubCell"/>
</dbReference>
<gene>
    <name evidence="13" type="primary">ATP6</name>
</gene>
<keyword evidence="9 12" id="KW-0472">Membrane</keyword>
<keyword evidence="5 12" id="KW-0812">Transmembrane</keyword>
<keyword evidence="7 12" id="KW-1133">Transmembrane helix</keyword>
<keyword evidence="10" id="KW-0066">ATP synthesis</keyword>
<keyword evidence="8" id="KW-0406">Ion transport</keyword>
<evidence type="ECO:0000256" key="3">
    <source>
        <dbReference type="ARBA" id="ARBA00022448"/>
    </source>
</evidence>
<feature type="transmembrane region" description="Helical" evidence="12">
    <location>
        <begin position="174"/>
        <end position="196"/>
    </location>
</feature>
<evidence type="ECO:0000256" key="4">
    <source>
        <dbReference type="ARBA" id="ARBA00022547"/>
    </source>
</evidence>
<dbReference type="GeneID" id="20834810"/>
<dbReference type="Gene3D" id="1.20.120.220">
    <property type="entry name" value="ATP synthase, F0 complex, subunit A"/>
    <property type="match status" value="1"/>
</dbReference>
<dbReference type="PANTHER" id="PTHR11410:SF0">
    <property type="entry name" value="ATP SYNTHASE SUBUNIT A"/>
    <property type="match status" value="1"/>
</dbReference>
<dbReference type="RefSeq" id="YP_009093878.1">
    <property type="nucleotide sequence ID" value="NC_025335.1"/>
</dbReference>